<evidence type="ECO:0000313" key="4">
    <source>
        <dbReference type="Proteomes" id="UP001144323"/>
    </source>
</evidence>
<dbReference type="InterPro" id="IPR050557">
    <property type="entry name" value="RTX_toxin/Mannuronan_C5-epim"/>
</dbReference>
<dbReference type="InterPro" id="IPR011049">
    <property type="entry name" value="Serralysin-like_metalloprot_C"/>
</dbReference>
<dbReference type="PANTHER" id="PTHR38340">
    <property type="entry name" value="S-LAYER PROTEIN"/>
    <property type="match status" value="1"/>
</dbReference>
<evidence type="ECO:0000313" key="3">
    <source>
        <dbReference type="EMBL" id="GLI94038.1"/>
    </source>
</evidence>
<sequence length="3315" mass="330083">MVDYIAQPGVQNLTGTSGDDKFVFNYDQVDSSGAPSPQHDIDLGDIINGGAGYDSLWAGNTMDTGYSENFDFRPVTFVSIEELNFNWMKMPMPGSVKFNSSQFGTGLSNNLVVKGAWDVNDITVILDTANFDASGWTFPTPSTTTIGGVPAGGSFYAWGPYIYQGSGAYNGTEVGAFGGADTIHLVGSSVANNIVGSIVADIITGGDGDDTIKGLGGRDSLDGGIGTDTAVFTGNRSDYTVTQVGAIFTVVDNRAGSPDGTDTVTNVENFQFANIILSAADVVAGAPSDTTPPSAPAISSWNNTTSPIISGTNPLWKLSGTAEAGAIIRLYSTTVNADGTIGARTALSTYTQDPADATKVIAGVDYVVADASGNWSFQTNQTEHGNRRVSATATDAAGNVSAYSLVDQQGGHHSTTVAFTNPGAFAAFSRIDGYHQDTAAGDILSFTDADVTVTDADFAKVTDFEGLQFTGTATVTLGANALAAGIGGETIPGSLGKITTGAGNTTITDSNDHVLTVDGAALGAGTTLQLSGAADFVATGSNAGTSFVGGAGDDTFTGAGGDDSIDGGAGNDTAVFSGALADYTITDTGAGYRVVDNRAGSADGVDTVVNVENFQFSDQTVAASTLEDVTLPSSPVISSWNNTTSPIISGTNPLWKLSGTAEAGAIIRLYSTTVNADGTIGARTALSTYTQDPADATKVIAGVDYVVADASGNWSFQTNQTEHGNRRVSATATDAAGNVSAYSLVDQQGGHHSTTVAFTNPGAFAAFSRIDGYHQDTAAGDILSFTDADVTVTDADFAKVTDFEGLQFTGTATVTLGANALAAGIGGETIPGSLGKITTGAGNTTITDSNDHVLTVDGAALGAGTTLQLSGAADFVATGSNAGVKINAANTTGVNTLTGGTGADTLWGGSGANTIHGGESSDAIWLAFGAAGGTVASAALYGDAGDDNFYVTRQSYLSSNVTIDGGEGSDVLWAGKGMSNYEENFDFSGVNFASIEGLSFNYMPMEMPGQAIFSSAQFGSGLSNNLVVKGAWGDNDITVNLVGGDSSFDASGWTFPTGTGVGMGAYAWGSFISPVTNSFVTTGQEVGGNDTIHLVGSGGANTIFGTVVSDIISGGGGADLLRGGGGDDSLDGGADADTAVFSGALADYTITDTGAGFQIVDNRAGSADGVDTVVNVENFQFSDQTVAASIFEAQIPTSPVISSWNNTTSPIISGTNPLWKLSGTAEAGAIIRLYSTTVNADGTIGARTALSTYTQDPADATKVIAGVDYVVADASGNWSFQTNQTEHGNRRVSATATDAAGNVSAYSLVDQQGGHHSTTVAFTNPGAFAAFSRIDGYHQDTAAGDILSFTDADVTVTDADFAKVTDFEGLQFTGTATVTLGANALAAGIGGETIPGSLGKITTGAGNTTITDSNDHVLTVDGAALGAGTTLQLSGAADFVATGSNAGTSFVGGAGDDTFTGAGGDDSIDGGAGNDTAVFSGALADYTITDTGAGYRVVDNRAGSADGVDTVVNVENFQFSDQTVAASTLEDVTLPSSPVISSWNNTTSPIISGTNPLWKLSGTAEAGAIIRLYSTTVNADGTIGARTALSTYTQDPADATKVIAGVDYVVADASGNWSFQTNQTEHGNRRVSATATDAAGNVSAYSLVDQQGGHHSTTVAFTNPGAFAAFSRIDGYHQDTAAGDILSFTDADVTVTDADFAKVTDFEGLQFTGTATVTLGANALAAGIGGETIPGSLGKITTGAGNTTITDSNDHVLTVDGAALGAGTTLQLSGAADFVATGSNAGTSFVGGAGDDTFTGAGGDDSIDGGAGNDTAVFSGALADYTITDTGAGYRVVDNRAGSADGVDTVVNVENFQFSDQTVAASTLEDVTLPSSPVISSWNNTTSPIISGTNPLWKLSGTAEAGAIIRLYSTTVNADGTIGARTALSTYTQDPADATKVIAGVDYVVADASGNWSFQTNQTEHGNRRVSATATDAAGNVSAYSLVDQQGGHHSTTVAFTNPGAFAAFSRIDGYHQDTAAGDILSFTDADVTVTDADFAKVTDFEGLQFTGTATVTLGANALAAGIGGETIPGSLGKITTGAGNTTITDSNDHVLTVDGAALGAGTTLQLSGAADFVATGSNAGVKINAANTTGVNTLTGGTGADTLWGGSGANTIHGGESSDAIWLAFGAAGGTVASAALYGDAGDDNFYVTRQSYLSSNVTIDGGEGSDVLWAGKGMSNYEENFDFSGVNFASIEGLSFNYMPMEMPGQAIFSSAQFGSGLSNNLVVKGAWGDNDITVNLVGGDSSFDASGWTFPTGTGVGMGAYAWGSFISPVTNSFVTTGQEVGGNDTIHLVGSGGANTIFGTVVSDIISGGGGADLLRGGGGDDSLDGGADADTAVFSGALADYTITDTGAGFQIVDNRAGSADGVDTVVNVENFQFSDQTVAAETFETTAPIDWTFTLAPSNFNGTASIPVGAVLGTIAAVSNSDSETYSYSFASNAEGAGATQTLNGLSIDAATGQITTIAALSASSSTWLIVQDGAGNKFAKQFVVNAGTNVANTIATPDGTTVVFGLGGNDQITGTAANDALSGGVGNDTLDGGLGADAMSGGTGNDTYIVDDANDVVIEAANAGTDVVRTSLNAHQLAANLENLVFTGAGGFAGTGNALANSITGGADADALDGAGGADTLIGLGGDDTYIVDLTTTGALQDTVTEAAGAGTDTIRLRGASTNQIPTTITLAANVETLDASATGASLLNFTGNALANTIMGNAAANVITGGGGSDNLYGDAGDDLFIIGAVADYAADEVIDGGAGVADQLRVTSTAASTLTLNSLLTGVESVVVGRGTGGAAVTTGATAINVDASAVTYGLTITGNNGANVLTGTAFADTLDGNGGADTLDGGLGADTMSGGRGNDTYIVDDADDVVIEAANAGTDVVRTSLNAHQLAANVENLVFTGAGGFAGTGNALANSITGGADADVLDGAEGADTLIGLGGDDTYIVDVTTAGALQDTVTEAADAGMDTIQLRGASTNIVARTITLAANVEALDASATGASLLNFAGNALANTIRGNAAANLITGGGGSDSLYGDAGDDVFIIGAVGDYAADEVIDGGAGVADQLRVTSTAASTLTLNSLLTGVESVVVGTGTRAAAVTTGTTAINVNASAVTNGLTITGNNGANILTGTAYADALNGNGGADTLDGGLGADLLTGGAGNDVFVYTDPSASMLAAYDSIADVQAGDRFNIGHTVAAADFQTLASVASNDLGQDLINLLSGISSGNLAANGATMVSLTGAGSAAGTYLVINDATAGFDAATDTVVRVQNGAQITASSFAA</sequence>
<keyword evidence="2" id="KW-0964">Secreted</keyword>
<accession>A0A9W6GW50</accession>
<dbReference type="InterPro" id="IPR018511">
    <property type="entry name" value="Hemolysin-typ_Ca-bd_CS"/>
</dbReference>
<dbReference type="InterPro" id="IPR048165">
    <property type="entry name" value="Bluetail_dom"/>
</dbReference>
<dbReference type="NCBIfam" id="NF041519">
    <property type="entry name" value="bluetail"/>
    <property type="match status" value="1"/>
</dbReference>
<comment type="caution">
    <text evidence="3">The sequence shown here is derived from an EMBL/GenBank/DDBJ whole genome shotgun (WGS) entry which is preliminary data.</text>
</comment>
<dbReference type="InterPro" id="IPR001343">
    <property type="entry name" value="Hemolysn_Ca-bd"/>
</dbReference>
<evidence type="ECO:0000256" key="2">
    <source>
        <dbReference type="ARBA" id="ARBA00022525"/>
    </source>
</evidence>
<proteinExistence type="predicted"/>
<organism evidence="3 4">
    <name type="scientific">Methylocystis echinoides</name>
    <dbReference type="NCBI Taxonomy" id="29468"/>
    <lineage>
        <taxon>Bacteria</taxon>
        <taxon>Pseudomonadati</taxon>
        <taxon>Pseudomonadota</taxon>
        <taxon>Alphaproteobacteria</taxon>
        <taxon>Hyphomicrobiales</taxon>
        <taxon>Methylocystaceae</taxon>
        <taxon>Methylocystis</taxon>
    </lineage>
</organism>
<dbReference type="Gene3D" id="2.60.40.10">
    <property type="entry name" value="Immunoglobulins"/>
    <property type="match status" value="5"/>
</dbReference>
<name>A0A9W6GW50_9HYPH</name>
<protein>
    <submittedName>
        <fullName evidence="3">Uncharacterized protein</fullName>
    </submittedName>
</protein>
<dbReference type="SUPFAM" id="SSF51120">
    <property type="entry name" value="beta-Roll"/>
    <property type="match status" value="14"/>
</dbReference>
<dbReference type="Gene3D" id="2.150.10.10">
    <property type="entry name" value="Serralysin-like metalloprotease, C-terminal"/>
    <property type="match status" value="9"/>
</dbReference>
<comment type="subcellular location">
    <subcellularLocation>
        <location evidence="1">Secreted</location>
    </subcellularLocation>
</comment>
<reference evidence="3" key="1">
    <citation type="journal article" date="2023" name="Int. J. Syst. Evol. Microbiol.">
        <title>Methylocystis iwaonis sp. nov., a type II methane-oxidizing bacterium from surface soil of a rice paddy field in Japan, and emended description of the genus Methylocystis (ex Whittenbury et al. 1970) Bowman et al. 1993.</title>
        <authorList>
            <person name="Kaise H."/>
            <person name="Sawadogo J.B."/>
            <person name="Alam M.S."/>
            <person name="Ueno C."/>
            <person name="Dianou D."/>
            <person name="Shinjo R."/>
            <person name="Asakawa S."/>
        </authorList>
    </citation>
    <scope>NUCLEOTIDE SEQUENCE</scope>
    <source>
        <strain evidence="3">LMG27198</strain>
    </source>
</reference>
<dbReference type="PANTHER" id="PTHR38340:SF1">
    <property type="entry name" value="S-LAYER PROTEIN"/>
    <property type="match status" value="1"/>
</dbReference>
<dbReference type="RefSeq" id="WP_281804063.1">
    <property type="nucleotide sequence ID" value="NZ_BSEC01000001.1"/>
</dbReference>
<dbReference type="Proteomes" id="UP001144323">
    <property type="component" value="Unassembled WGS sequence"/>
</dbReference>
<gene>
    <name evidence="3" type="ORF">LMG27198_30300</name>
</gene>
<dbReference type="InterPro" id="IPR013783">
    <property type="entry name" value="Ig-like_fold"/>
</dbReference>
<evidence type="ECO:0000256" key="1">
    <source>
        <dbReference type="ARBA" id="ARBA00004613"/>
    </source>
</evidence>
<dbReference type="PRINTS" id="PR00313">
    <property type="entry name" value="CABNDNGRPT"/>
</dbReference>
<dbReference type="PROSITE" id="PS00330">
    <property type="entry name" value="HEMOLYSIN_CALCIUM"/>
    <property type="match status" value="9"/>
</dbReference>
<dbReference type="EMBL" id="BSEC01000001">
    <property type="protein sequence ID" value="GLI94038.1"/>
    <property type="molecule type" value="Genomic_DNA"/>
</dbReference>
<dbReference type="GO" id="GO:0005576">
    <property type="term" value="C:extracellular region"/>
    <property type="evidence" value="ECO:0007669"/>
    <property type="project" value="UniProtKB-SubCell"/>
</dbReference>
<dbReference type="GO" id="GO:0005509">
    <property type="term" value="F:calcium ion binding"/>
    <property type="evidence" value="ECO:0007669"/>
    <property type="project" value="InterPro"/>
</dbReference>
<dbReference type="Pfam" id="PF00353">
    <property type="entry name" value="HemolysinCabind"/>
    <property type="match status" value="17"/>
</dbReference>
<keyword evidence="4" id="KW-1185">Reference proteome</keyword>